<comment type="subcellular location">
    <subcellularLocation>
        <location evidence="1 8">Cell membrane</location>
        <topology evidence="1 8">Multi-pass membrane protein</topology>
    </subcellularLocation>
</comment>
<evidence type="ECO:0000256" key="7">
    <source>
        <dbReference type="ARBA" id="ARBA00023136"/>
    </source>
</evidence>
<evidence type="ECO:0000256" key="6">
    <source>
        <dbReference type="ARBA" id="ARBA00022989"/>
    </source>
</evidence>
<evidence type="ECO:0000256" key="3">
    <source>
        <dbReference type="ARBA" id="ARBA00022448"/>
    </source>
</evidence>
<dbReference type="PROSITE" id="PS50928">
    <property type="entry name" value="ABC_TM1"/>
    <property type="match status" value="1"/>
</dbReference>
<keyword evidence="5 8" id="KW-0812">Transmembrane</keyword>
<dbReference type="GO" id="GO:0055085">
    <property type="term" value="P:transmembrane transport"/>
    <property type="evidence" value="ECO:0007669"/>
    <property type="project" value="InterPro"/>
</dbReference>
<evidence type="ECO:0000256" key="1">
    <source>
        <dbReference type="ARBA" id="ARBA00004651"/>
    </source>
</evidence>
<dbReference type="PANTHER" id="PTHR42929">
    <property type="entry name" value="INNER MEMBRANE ABC TRANSPORTER PERMEASE PROTEIN YDCU-RELATED-RELATED"/>
    <property type="match status" value="1"/>
</dbReference>
<proteinExistence type="inferred from homology"/>
<protein>
    <submittedName>
        <fullName evidence="10">Spermidine/putrescine transport system permease protein</fullName>
    </submittedName>
</protein>
<dbReference type="RefSeq" id="WP_246340194.1">
    <property type="nucleotide sequence ID" value="NZ_JACICD010000006.1"/>
</dbReference>
<keyword evidence="11" id="KW-1185">Reference proteome</keyword>
<dbReference type="PANTHER" id="PTHR42929:SF1">
    <property type="entry name" value="INNER MEMBRANE ABC TRANSPORTER PERMEASE PROTEIN YDCU-RELATED"/>
    <property type="match status" value="1"/>
</dbReference>
<dbReference type="Gene3D" id="1.10.3720.10">
    <property type="entry name" value="MetI-like"/>
    <property type="match status" value="1"/>
</dbReference>
<dbReference type="Proteomes" id="UP000533469">
    <property type="component" value="Unassembled WGS sequence"/>
</dbReference>
<sequence>MNPMPSSARSGPPRRRGIARDLLWHGLNLGLPLLFVVLPILSFVLVSFWTLKDGQIVHVLTLANYRAFFTEGSYLQVYLSTLALSAQVTLINVVLATAIAVFIFRRTPRTRFLILMSFMLPLFMSYIIKIYSIRSILGQRGLLNEGLLALGLIDQPIEALLFSRTAIFIALAVLYLPYAILPIYLALDRIPANYLAASADLGATPLQALRDIVLPLGRPGIAAGAVFTFILTFGDFVTPQMVGGTQGFTFGRIVFSQFGLALNWPLGSALAVILLATTLLAVALAGLTLRREHVR</sequence>
<organism evidence="10 11">
    <name type="scientific">Ancylobacter tetraedralis</name>
    <dbReference type="NCBI Taxonomy" id="217068"/>
    <lineage>
        <taxon>Bacteria</taxon>
        <taxon>Pseudomonadati</taxon>
        <taxon>Pseudomonadota</taxon>
        <taxon>Alphaproteobacteria</taxon>
        <taxon>Hyphomicrobiales</taxon>
        <taxon>Xanthobacteraceae</taxon>
        <taxon>Ancylobacter</taxon>
    </lineage>
</organism>
<feature type="transmembrane region" description="Helical" evidence="8">
    <location>
        <begin position="112"/>
        <end position="133"/>
    </location>
</feature>
<keyword evidence="3 8" id="KW-0813">Transport</keyword>
<feature type="transmembrane region" description="Helical" evidence="8">
    <location>
        <begin position="22"/>
        <end position="49"/>
    </location>
</feature>
<evidence type="ECO:0000256" key="8">
    <source>
        <dbReference type="RuleBase" id="RU363032"/>
    </source>
</evidence>
<evidence type="ECO:0000256" key="2">
    <source>
        <dbReference type="ARBA" id="ARBA00007069"/>
    </source>
</evidence>
<evidence type="ECO:0000256" key="4">
    <source>
        <dbReference type="ARBA" id="ARBA00022475"/>
    </source>
</evidence>
<dbReference type="InterPro" id="IPR000515">
    <property type="entry name" value="MetI-like"/>
</dbReference>
<evidence type="ECO:0000313" key="11">
    <source>
        <dbReference type="Proteomes" id="UP000533469"/>
    </source>
</evidence>
<dbReference type="EMBL" id="JACICD010000006">
    <property type="protein sequence ID" value="MBB3772556.1"/>
    <property type="molecule type" value="Genomic_DNA"/>
</dbReference>
<dbReference type="SUPFAM" id="SSF161098">
    <property type="entry name" value="MetI-like"/>
    <property type="match status" value="1"/>
</dbReference>
<reference evidence="10 11" key="1">
    <citation type="submission" date="2020-08" db="EMBL/GenBank/DDBJ databases">
        <title>Genomic Encyclopedia of Type Strains, Phase IV (KMG-IV): sequencing the most valuable type-strain genomes for metagenomic binning, comparative biology and taxonomic classification.</title>
        <authorList>
            <person name="Goeker M."/>
        </authorList>
    </citation>
    <scope>NUCLEOTIDE SEQUENCE [LARGE SCALE GENOMIC DNA]</scope>
    <source>
        <strain evidence="10 11">DSM 5895</strain>
    </source>
</reference>
<dbReference type="CDD" id="cd06261">
    <property type="entry name" value="TM_PBP2"/>
    <property type="match status" value="1"/>
</dbReference>
<dbReference type="AlphaFoldDB" id="A0A839ZD09"/>
<name>A0A839ZD09_9HYPH</name>
<evidence type="ECO:0000256" key="5">
    <source>
        <dbReference type="ARBA" id="ARBA00022692"/>
    </source>
</evidence>
<evidence type="ECO:0000313" key="10">
    <source>
        <dbReference type="EMBL" id="MBB3772556.1"/>
    </source>
</evidence>
<feature type="domain" description="ABC transmembrane type-1" evidence="9">
    <location>
        <begin position="78"/>
        <end position="285"/>
    </location>
</feature>
<evidence type="ECO:0000259" key="9">
    <source>
        <dbReference type="PROSITE" id="PS50928"/>
    </source>
</evidence>
<dbReference type="InterPro" id="IPR035906">
    <property type="entry name" value="MetI-like_sf"/>
</dbReference>
<comment type="similarity">
    <text evidence="2">Belongs to the binding-protein-dependent transport system permease family. CysTW subfamily.</text>
</comment>
<feature type="transmembrane region" description="Helical" evidence="8">
    <location>
        <begin position="82"/>
        <end position="105"/>
    </location>
</feature>
<feature type="transmembrane region" description="Helical" evidence="8">
    <location>
        <begin position="262"/>
        <end position="289"/>
    </location>
</feature>
<keyword evidence="7 8" id="KW-0472">Membrane</keyword>
<feature type="transmembrane region" description="Helical" evidence="8">
    <location>
        <begin position="220"/>
        <end position="242"/>
    </location>
</feature>
<dbReference type="GO" id="GO:0005886">
    <property type="term" value="C:plasma membrane"/>
    <property type="evidence" value="ECO:0007669"/>
    <property type="project" value="UniProtKB-SubCell"/>
</dbReference>
<feature type="transmembrane region" description="Helical" evidence="8">
    <location>
        <begin position="166"/>
        <end position="187"/>
    </location>
</feature>
<gene>
    <name evidence="10" type="ORF">FHS55_003177</name>
</gene>
<comment type="caution">
    <text evidence="10">The sequence shown here is derived from an EMBL/GenBank/DDBJ whole genome shotgun (WGS) entry which is preliminary data.</text>
</comment>
<keyword evidence="6 8" id="KW-1133">Transmembrane helix</keyword>
<accession>A0A839ZD09</accession>
<dbReference type="Pfam" id="PF00528">
    <property type="entry name" value="BPD_transp_1"/>
    <property type="match status" value="1"/>
</dbReference>
<keyword evidence="4" id="KW-1003">Cell membrane</keyword>